<comment type="cofactor">
    <cofactor evidence="6 7">
        <name>Zn(2+)</name>
        <dbReference type="ChEBI" id="CHEBI:29105"/>
    </cofactor>
    <text evidence="6 7">Binds 1 zinc ion per subunit.</text>
</comment>
<feature type="chain" id="PRO_5019611534" description="Metalloendopeptidase" evidence="7">
    <location>
        <begin position="17"/>
        <end position="254"/>
    </location>
</feature>
<dbReference type="GO" id="GO:0008270">
    <property type="term" value="F:zinc ion binding"/>
    <property type="evidence" value="ECO:0007669"/>
    <property type="project" value="UniProtKB-UniRule"/>
</dbReference>
<sequence>MSVKFLLLGLLAGVGAWGTEYFENYYNEIDVDDEQAEVKTRNAMSSPRQLWPSTRIYYRIASDCSPEEVANVHTALATFNEQSCLQFEELKGPAPPGSRYVHYKKSERLCGTRIGYNPLPVLGSGSHDVLLSPKCMAVPGIIQHETLHVLGLYHEQSRPDRDEHVAIDYDNIPRKYWPQFMATSSSTTTTYDVPYDFESVMHYPKNAFATDPSKPTIRALVDGVPTEREMGQTVGPTEGDLFKIRKMYKCDLTL</sequence>
<dbReference type="Gene3D" id="3.40.390.10">
    <property type="entry name" value="Collagenase (Catalytic Domain)"/>
    <property type="match status" value="1"/>
</dbReference>
<evidence type="ECO:0000256" key="1">
    <source>
        <dbReference type="ARBA" id="ARBA00022670"/>
    </source>
</evidence>
<dbReference type="PANTHER" id="PTHR10127:SF780">
    <property type="entry name" value="METALLOENDOPEPTIDASE"/>
    <property type="match status" value="1"/>
</dbReference>
<dbReference type="EC" id="3.4.24.-" evidence="7"/>
<dbReference type="GO" id="GO:0004222">
    <property type="term" value="F:metalloendopeptidase activity"/>
    <property type="evidence" value="ECO:0007669"/>
    <property type="project" value="UniProtKB-UniRule"/>
</dbReference>
<dbReference type="CDD" id="cd04280">
    <property type="entry name" value="ZnMc_astacin_like"/>
    <property type="match status" value="1"/>
</dbReference>
<reference evidence="9 10" key="1">
    <citation type="journal article" date="2019" name="J. Hered.">
        <title>An Improved Genome Assembly for Drosophila navojoa, the Basal Species in the mojavensis Cluster.</title>
        <authorList>
            <person name="Vanderlinde T."/>
            <person name="Dupim E.G."/>
            <person name="Nazario-Yepiz N.O."/>
            <person name="Carvalho A.B."/>
        </authorList>
    </citation>
    <scope>NUCLEOTIDE SEQUENCE [LARGE SCALE GENOMIC DNA]</scope>
    <source>
        <strain evidence="9">Navoj_Jal97</strain>
        <tissue evidence="9">Whole organism</tissue>
    </source>
</reference>
<dbReference type="InterPro" id="IPR001506">
    <property type="entry name" value="Peptidase_M12A"/>
</dbReference>
<feature type="signal peptide" evidence="7">
    <location>
        <begin position="1"/>
        <end position="16"/>
    </location>
</feature>
<keyword evidence="5 6" id="KW-0482">Metalloprotease</keyword>
<dbReference type="Pfam" id="PF01400">
    <property type="entry name" value="Astacin"/>
    <property type="match status" value="1"/>
</dbReference>
<protein>
    <recommendedName>
        <fullName evidence="7">Metalloendopeptidase</fullName>
        <ecNumber evidence="7">3.4.24.-</ecNumber>
    </recommendedName>
</protein>
<evidence type="ECO:0000313" key="9">
    <source>
        <dbReference type="EMBL" id="TDG49530.1"/>
    </source>
</evidence>
<dbReference type="SMART" id="SM00235">
    <property type="entry name" value="ZnMc"/>
    <property type="match status" value="1"/>
</dbReference>
<dbReference type="KEGG" id="dnv:108659324"/>
<evidence type="ECO:0000256" key="7">
    <source>
        <dbReference type="RuleBase" id="RU361183"/>
    </source>
</evidence>
<keyword evidence="1 6" id="KW-0645">Protease</keyword>
<comment type="caution">
    <text evidence="9">The sequence shown here is derived from an EMBL/GenBank/DDBJ whole genome shotgun (WGS) entry which is preliminary data.</text>
</comment>
<gene>
    <name evidence="9" type="ORF">AWZ03_004021</name>
</gene>
<feature type="binding site" evidence="6">
    <location>
        <position position="154"/>
    </location>
    <ligand>
        <name>Zn(2+)</name>
        <dbReference type="ChEBI" id="CHEBI:29105"/>
        <note>catalytic</note>
    </ligand>
</feature>
<feature type="domain" description="Peptidase M12A" evidence="8">
    <location>
        <begin position="42"/>
        <end position="251"/>
    </location>
</feature>
<feature type="binding site" evidence="6">
    <location>
        <position position="148"/>
    </location>
    <ligand>
        <name>Zn(2+)</name>
        <dbReference type="ChEBI" id="CHEBI:29105"/>
        <note>catalytic</note>
    </ligand>
</feature>
<keyword evidence="4 6" id="KW-0862">Zinc</keyword>
<evidence type="ECO:0000313" key="10">
    <source>
        <dbReference type="Proteomes" id="UP000295192"/>
    </source>
</evidence>
<keyword evidence="7" id="KW-0732">Signal</keyword>
<dbReference type="PANTHER" id="PTHR10127">
    <property type="entry name" value="DISCOIDIN, CUB, EGF, LAMININ , AND ZINC METALLOPROTEASE DOMAIN CONTAINING"/>
    <property type="match status" value="1"/>
</dbReference>
<dbReference type="InterPro" id="IPR006026">
    <property type="entry name" value="Peptidase_Metallo"/>
</dbReference>
<comment type="caution">
    <text evidence="6">Lacks conserved residue(s) required for the propagation of feature annotation.</text>
</comment>
<evidence type="ECO:0000259" key="8">
    <source>
        <dbReference type="PROSITE" id="PS51864"/>
    </source>
</evidence>
<evidence type="ECO:0000256" key="3">
    <source>
        <dbReference type="ARBA" id="ARBA00022801"/>
    </source>
</evidence>
<dbReference type="OrthoDB" id="291007at2759"/>
<evidence type="ECO:0000256" key="6">
    <source>
        <dbReference type="PROSITE-ProRule" id="PRU01211"/>
    </source>
</evidence>
<dbReference type="PROSITE" id="PS51864">
    <property type="entry name" value="ASTACIN"/>
    <property type="match status" value="1"/>
</dbReference>
<dbReference type="InterPro" id="IPR034035">
    <property type="entry name" value="Astacin-like_dom"/>
</dbReference>
<name>A0A484BNA6_DRONA</name>
<dbReference type="InterPro" id="IPR024079">
    <property type="entry name" value="MetalloPept_cat_dom_sf"/>
</dbReference>
<dbReference type="AlphaFoldDB" id="A0A484BNA6"/>
<keyword evidence="10" id="KW-1185">Reference proteome</keyword>
<dbReference type="SUPFAM" id="SSF55486">
    <property type="entry name" value="Metalloproteases ('zincins'), catalytic domain"/>
    <property type="match status" value="1"/>
</dbReference>
<dbReference type="OMA" id="NIPRKYW"/>
<dbReference type="GO" id="GO:0006508">
    <property type="term" value="P:proteolysis"/>
    <property type="evidence" value="ECO:0007669"/>
    <property type="project" value="UniProtKB-KW"/>
</dbReference>
<dbReference type="EMBL" id="LSRL02000022">
    <property type="protein sequence ID" value="TDG49530.1"/>
    <property type="molecule type" value="Genomic_DNA"/>
</dbReference>
<keyword evidence="3 6" id="KW-0378">Hydrolase</keyword>
<evidence type="ECO:0000256" key="4">
    <source>
        <dbReference type="ARBA" id="ARBA00022833"/>
    </source>
</evidence>
<keyword evidence="2 6" id="KW-0479">Metal-binding</keyword>
<evidence type="ECO:0000256" key="2">
    <source>
        <dbReference type="ARBA" id="ARBA00022723"/>
    </source>
</evidence>
<proteinExistence type="predicted"/>
<feature type="active site" evidence="6">
    <location>
        <position position="145"/>
    </location>
</feature>
<organism evidence="9 10">
    <name type="scientific">Drosophila navojoa</name>
    <name type="common">Fruit fly</name>
    <dbReference type="NCBI Taxonomy" id="7232"/>
    <lineage>
        <taxon>Eukaryota</taxon>
        <taxon>Metazoa</taxon>
        <taxon>Ecdysozoa</taxon>
        <taxon>Arthropoda</taxon>
        <taxon>Hexapoda</taxon>
        <taxon>Insecta</taxon>
        <taxon>Pterygota</taxon>
        <taxon>Neoptera</taxon>
        <taxon>Endopterygota</taxon>
        <taxon>Diptera</taxon>
        <taxon>Brachycera</taxon>
        <taxon>Muscomorpha</taxon>
        <taxon>Ephydroidea</taxon>
        <taxon>Drosophilidae</taxon>
        <taxon>Drosophila</taxon>
    </lineage>
</organism>
<dbReference type="Proteomes" id="UP000295192">
    <property type="component" value="Unassembled WGS sequence"/>
</dbReference>
<accession>A0A484BNA6</accession>
<evidence type="ECO:0000256" key="5">
    <source>
        <dbReference type="ARBA" id="ARBA00023049"/>
    </source>
</evidence>
<dbReference type="PRINTS" id="PR00480">
    <property type="entry name" value="ASTACIN"/>
</dbReference>
<feature type="binding site" evidence="6">
    <location>
        <position position="144"/>
    </location>
    <ligand>
        <name>Zn(2+)</name>
        <dbReference type="ChEBI" id="CHEBI:29105"/>
        <note>catalytic</note>
    </ligand>
</feature>